<dbReference type="EMBL" id="BLZH01000010">
    <property type="protein sequence ID" value="GFP58542.1"/>
    <property type="molecule type" value="Genomic_DNA"/>
</dbReference>
<accession>A0A6V8R2N2</accession>
<gene>
    <name evidence="2" type="ORF">TASIC1_0010035300</name>
</gene>
<feature type="signal peptide" evidence="1">
    <location>
        <begin position="1"/>
        <end position="17"/>
    </location>
</feature>
<proteinExistence type="predicted"/>
<reference evidence="2 3" key="1">
    <citation type="submission" date="2020-07" db="EMBL/GenBank/DDBJ databases">
        <title>Trichoderma asperellum IC-1 whole genome shotgun sequence.</title>
        <authorList>
            <person name="Kanamasa S."/>
            <person name="Takahashi H."/>
        </authorList>
    </citation>
    <scope>NUCLEOTIDE SEQUENCE [LARGE SCALE GENOMIC DNA]</scope>
    <source>
        <strain evidence="2 3">IC-1</strain>
    </source>
</reference>
<organism evidence="2 3">
    <name type="scientific">Trichoderma asperellum</name>
    <name type="common">Filamentous fungus</name>
    <dbReference type="NCBI Taxonomy" id="101201"/>
    <lineage>
        <taxon>Eukaryota</taxon>
        <taxon>Fungi</taxon>
        <taxon>Dikarya</taxon>
        <taxon>Ascomycota</taxon>
        <taxon>Pezizomycotina</taxon>
        <taxon>Sordariomycetes</taxon>
        <taxon>Hypocreomycetidae</taxon>
        <taxon>Hypocreales</taxon>
        <taxon>Hypocreaceae</taxon>
        <taxon>Trichoderma</taxon>
    </lineage>
</organism>
<dbReference type="OrthoDB" id="3509362at2759"/>
<keyword evidence="1" id="KW-0732">Signal</keyword>
<feature type="chain" id="PRO_5027683295" evidence="1">
    <location>
        <begin position="18"/>
        <end position="85"/>
    </location>
</feature>
<evidence type="ECO:0000313" key="3">
    <source>
        <dbReference type="Proteomes" id="UP000517252"/>
    </source>
</evidence>
<protein>
    <submittedName>
        <fullName evidence="2">Uncharacterized protein</fullName>
    </submittedName>
</protein>
<sequence>MFALLLLIDASIKTIIASSSDAKIAQIEKLSHQTTSVNYTTHPDTSVKVKRVINDQVFTFDEAKDAFDHMIAKRHAEMIITKVAE</sequence>
<comment type="caution">
    <text evidence="2">The sequence shown here is derived from an EMBL/GenBank/DDBJ whole genome shotgun (WGS) entry which is preliminary data.</text>
</comment>
<name>A0A6V8R2N2_TRIAP</name>
<dbReference type="Proteomes" id="UP000517252">
    <property type="component" value="Unassembled WGS sequence"/>
</dbReference>
<evidence type="ECO:0000313" key="2">
    <source>
        <dbReference type="EMBL" id="GFP58542.1"/>
    </source>
</evidence>
<evidence type="ECO:0000256" key="1">
    <source>
        <dbReference type="SAM" id="SignalP"/>
    </source>
</evidence>
<dbReference type="AlphaFoldDB" id="A0A6V8R2N2"/>